<feature type="domain" description="NnrU" evidence="6">
    <location>
        <begin position="4"/>
        <end position="180"/>
    </location>
</feature>
<evidence type="ECO:0000313" key="7">
    <source>
        <dbReference type="EMBL" id="NNU78925.1"/>
    </source>
</evidence>
<evidence type="ECO:0000256" key="1">
    <source>
        <dbReference type="ARBA" id="ARBA00004141"/>
    </source>
</evidence>
<dbReference type="AlphaFoldDB" id="A0A849KV59"/>
<keyword evidence="3 5" id="KW-1133">Transmembrane helix</keyword>
<feature type="transmembrane region" description="Helical" evidence="5">
    <location>
        <begin position="161"/>
        <end position="179"/>
    </location>
</feature>
<comment type="caution">
    <text evidence="7">The sequence shown here is derived from an EMBL/GenBank/DDBJ whole genome shotgun (WGS) entry which is preliminary data.</text>
</comment>
<evidence type="ECO:0000256" key="3">
    <source>
        <dbReference type="ARBA" id="ARBA00022989"/>
    </source>
</evidence>
<comment type="subcellular location">
    <subcellularLocation>
        <location evidence="1">Membrane</location>
        <topology evidence="1">Multi-pass membrane protein</topology>
    </subcellularLocation>
</comment>
<dbReference type="Proteomes" id="UP000572377">
    <property type="component" value="Unassembled WGS sequence"/>
</dbReference>
<evidence type="ECO:0000256" key="4">
    <source>
        <dbReference type="ARBA" id="ARBA00023136"/>
    </source>
</evidence>
<feature type="transmembrane region" description="Helical" evidence="5">
    <location>
        <begin position="38"/>
        <end position="58"/>
    </location>
</feature>
<accession>A0A849KV59</accession>
<proteinExistence type="predicted"/>
<keyword evidence="8" id="KW-1185">Reference proteome</keyword>
<feature type="transmembrane region" description="Helical" evidence="5">
    <location>
        <begin position="122"/>
        <end position="140"/>
    </location>
</feature>
<organism evidence="7 8">
    <name type="scientific">Halovulum dunhuangense</name>
    <dbReference type="NCBI Taxonomy" id="1505036"/>
    <lineage>
        <taxon>Bacteria</taxon>
        <taxon>Pseudomonadati</taxon>
        <taxon>Pseudomonadota</taxon>
        <taxon>Alphaproteobacteria</taxon>
        <taxon>Rhodobacterales</taxon>
        <taxon>Paracoccaceae</taxon>
        <taxon>Halovulum</taxon>
    </lineage>
</organism>
<reference evidence="7 8" key="1">
    <citation type="submission" date="2020-05" db="EMBL/GenBank/DDBJ databases">
        <title>Gimesia benthica sp. nov., a novel planctomycete isolated from a deep-sea water sample of the Northwest Indian Ocean.</title>
        <authorList>
            <person name="Wang J."/>
            <person name="Ruan C."/>
            <person name="Song L."/>
            <person name="Zhu Y."/>
            <person name="Li A."/>
            <person name="Zheng X."/>
            <person name="Wang L."/>
            <person name="Lu Z."/>
            <person name="Huang Y."/>
            <person name="Du W."/>
            <person name="Zhou Y."/>
            <person name="Huang L."/>
            <person name="Dai X."/>
        </authorList>
    </citation>
    <scope>NUCLEOTIDE SEQUENCE [LARGE SCALE GENOMIC DNA]</scope>
    <source>
        <strain evidence="7 8">YYQ-30</strain>
    </source>
</reference>
<feature type="transmembrane region" description="Helical" evidence="5">
    <location>
        <begin position="64"/>
        <end position="85"/>
    </location>
</feature>
<keyword evidence="4 5" id="KW-0472">Membrane</keyword>
<dbReference type="InterPro" id="IPR009915">
    <property type="entry name" value="NnrU_dom"/>
</dbReference>
<dbReference type="EMBL" id="JABFBC010000001">
    <property type="protein sequence ID" value="NNU78925.1"/>
    <property type="molecule type" value="Genomic_DNA"/>
</dbReference>
<name>A0A849KV59_9RHOB</name>
<dbReference type="RefSeq" id="WP_171321468.1">
    <property type="nucleotide sequence ID" value="NZ_JABFBC010000001.1"/>
</dbReference>
<sequence>MTLLVIGVALWWGAHLFKRLAPAQRAALSARMGDKSKAIFATLLLLSVVLMVLGYRGADFVAVWTPPAAMLHVNNLLMLLAVIFFGMASSKGRMRSWLRHPMLTGFLAWAVAHLLVNGDLASIILFGGLGLWAPVAMVAINRGNPAWTPPAPGPVKGDVRLVLISVVVFAVLGGIHSLLGPWPFPG</sequence>
<evidence type="ECO:0000313" key="8">
    <source>
        <dbReference type="Proteomes" id="UP000572377"/>
    </source>
</evidence>
<evidence type="ECO:0000256" key="5">
    <source>
        <dbReference type="SAM" id="Phobius"/>
    </source>
</evidence>
<gene>
    <name evidence="7" type="ORF">HMH01_00605</name>
</gene>
<feature type="transmembrane region" description="Helical" evidence="5">
    <location>
        <begin position="97"/>
        <end position="116"/>
    </location>
</feature>
<keyword evidence="2 5" id="KW-0812">Transmembrane</keyword>
<dbReference type="Pfam" id="PF07298">
    <property type="entry name" value="NnrU"/>
    <property type="match status" value="1"/>
</dbReference>
<protein>
    <submittedName>
        <fullName evidence="7">NnrU family protein</fullName>
    </submittedName>
</protein>
<evidence type="ECO:0000256" key="2">
    <source>
        <dbReference type="ARBA" id="ARBA00022692"/>
    </source>
</evidence>
<dbReference type="GO" id="GO:0016020">
    <property type="term" value="C:membrane"/>
    <property type="evidence" value="ECO:0007669"/>
    <property type="project" value="UniProtKB-SubCell"/>
</dbReference>
<evidence type="ECO:0000259" key="6">
    <source>
        <dbReference type="Pfam" id="PF07298"/>
    </source>
</evidence>